<name>A0A840FSR3_9BURK</name>
<evidence type="ECO:0000313" key="2">
    <source>
        <dbReference type="Proteomes" id="UP000524450"/>
    </source>
</evidence>
<comment type="caution">
    <text evidence="1">The sequence shown here is derived from an EMBL/GenBank/DDBJ whole genome shotgun (WGS) entry which is preliminary data.</text>
</comment>
<proteinExistence type="predicted"/>
<organism evidence="1 2">
    <name type="scientific">Variovorax guangxiensis</name>
    <dbReference type="NCBI Taxonomy" id="1775474"/>
    <lineage>
        <taxon>Bacteria</taxon>
        <taxon>Pseudomonadati</taxon>
        <taxon>Pseudomonadota</taxon>
        <taxon>Betaproteobacteria</taxon>
        <taxon>Burkholderiales</taxon>
        <taxon>Comamonadaceae</taxon>
        <taxon>Variovorax</taxon>
    </lineage>
</organism>
<protein>
    <submittedName>
        <fullName evidence="1">Uncharacterized protein</fullName>
    </submittedName>
</protein>
<evidence type="ECO:0000313" key="1">
    <source>
        <dbReference type="EMBL" id="MBB4225656.1"/>
    </source>
</evidence>
<gene>
    <name evidence="1" type="ORF">GGD71_006469</name>
</gene>
<dbReference type="EMBL" id="JACIFZ010000013">
    <property type="protein sequence ID" value="MBB4225656.1"/>
    <property type="molecule type" value="Genomic_DNA"/>
</dbReference>
<reference evidence="1 2" key="1">
    <citation type="submission" date="2020-08" db="EMBL/GenBank/DDBJ databases">
        <title>Genomic Encyclopedia of Type Strains, Phase IV (KMG-V): Genome sequencing to study the core and pangenomes of soil and plant-associated prokaryotes.</title>
        <authorList>
            <person name="Whitman W."/>
        </authorList>
    </citation>
    <scope>NUCLEOTIDE SEQUENCE [LARGE SCALE GENOMIC DNA]</scope>
    <source>
        <strain evidence="1 2">34/80</strain>
    </source>
</reference>
<dbReference type="RefSeq" id="WP_184642383.1">
    <property type="nucleotide sequence ID" value="NZ_JACIFZ010000013.1"/>
</dbReference>
<dbReference type="Proteomes" id="UP000524450">
    <property type="component" value="Unassembled WGS sequence"/>
</dbReference>
<sequence length="129" mass="14210">MKFEGQNFAAVSTPSDHVLESRLLALKSYGRHSYASLTDAQGNYLQVAGGGVTCLVERFDVPTSTRLRAFHDKPSPVFPDGTVLAFGAGELRLKSDEWFHASAVVEIFLCFKHGRSYPGTVHWRPAPKT</sequence>
<accession>A0A840FSR3</accession>
<dbReference type="AlphaFoldDB" id="A0A840FSR3"/>